<name>A0A1N7JKK4_9BACL</name>
<dbReference type="Proteomes" id="UP000186156">
    <property type="component" value="Unassembled WGS sequence"/>
</dbReference>
<feature type="transmembrane region" description="Helical" evidence="9">
    <location>
        <begin position="270"/>
        <end position="289"/>
    </location>
</feature>
<keyword evidence="5" id="KW-0732">Signal</keyword>
<dbReference type="InterPro" id="IPR014755">
    <property type="entry name" value="Cu-Rt/internalin_Ig-like"/>
</dbReference>
<feature type="transmembrane region" description="Helical" evidence="9">
    <location>
        <begin position="380"/>
        <end position="399"/>
    </location>
</feature>
<keyword evidence="8 9" id="KW-0472">Membrane</keyword>
<feature type="domain" description="CopC" evidence="10">
    <location>
        <begin position="34"/>
        <end position="130"/>
    </location>
</feature>
<evidence type="ECO:0000259" key="11">
    <source>
        <dbReference type="Pfam" id="PF05425"/>
    </source>
</evidence>
<accession>A0A1N7JKK4</accession>
<dbReference type="PANTHER" id="PTHR34820">
    <property type="entry name" value="INNER MEMBRANE PROTEIN YEBZ"/>
    <property type="match status" value="1"/>
</dbReference>
<dbReference type="InterPro" id="IPR014756">
    <property type="entry name" value="Ig_E-set"/>
</dbReference>
<dbReference type="GO" id="GO:0005886">
    <property type="term" value="C:plasma membrane"/>
    <property type="evidence" value="ECO:0007669"/>
    <property type="project" value="UniProtKB-SubCell"/>
</dbReference>
<dbReference type="Pfam" id="PF05425">
    <property type="entry name" value="CopD"/>
    <property type="match status" value="1"/>
</dbReference>
<evidence type="ECO:0000256" key="1">
    <source>
        <dbReference type="ARBA" id="ARBA00004651"/>
    </source>
</evidence>
<keyword evidence="3 9" id="KW-0812">Transmembrane</keyword>
<feature type="transmembrane region" description="Helical" evidence="9">
    <location>
        <begin position="237"/>
        <end position="258"/>
    </location>
</feature>
<dbReference type="Pfam" id="PF04234">
    <property type="entry name" value="CopC"/>
    <property type="match status" value="1"/>
</dbReference>
<dbReference type="EMBL" id="FTOO01000001">
    <property type="protein sequence ID" value="SIS49847.1"/>
    <property type="molecule type" value="Genomic_DNA"/>
</dbReference>
<evidence type="ECO:0000256" key="3">
    <source>
        <dbReference type="ARBA" id="ARBA00022692"/>
    </source>
</evidence>
<feature type="transmembrane region" description="Helical" evidence="9">
    <location>
        <begin position="157"/>
        <end position="176"/>
    </location>
</feature>
<protein>
    <submittedName>
        <fullName evidence="12">Copper transport protein</fullName>
    </submittedName>
</protein>
<comment type="subcellular location">
    <subcellularLocation>
        <location evidence="1">Cell membrane</location>
        <topology evidence="1">Multi-pass membrane protein</topology>
    </subcellularLocation>
</comment>
<dbReference type="OrthoDB" id="2353937at2"/>
<dbReference type="AlphaFoldDB" id="A0A1N7JKK4"/>
<feature type="transmembrane region" description="Helical" evidence="9">
    <location>
        <begin position="197"/>
        <end position="217"/>
    </location>
</feature>
<reference evidence="13" key="1">
    <citation type="submission" date="2017-01" db="EMBL/GenBank/DDBJ databases">
        <authorList>
            <person name="Varghese N."/>
            <person name="Submissions S."/>
        </authorList>
    </citation>
    <scope>NUCLEOTIDE SEQUENCE [LARGE SCALE GENOMIC DNA]</scope>
    <source>
        <strain evidence="13">DSM 16176</strain>
    </source>
</reference>
<organism evidence="12 13">
    <name type="scientific">Alicyclobacillus vulcanalis</name>
    <dbReference type="NCBI Taxonomy" id="252246"/>
    <lineage>
        <taxon>Bacteria</taxon>
        <taxon>Bacillati</taxon>
        <taxon>Bacillota</taxon>
        <taxon>Bacilli</taxon>
        <taxon>Bacillales</taxon>
        <taxon>Alicyclobacillaceae</taxon>
        <taxon>Alicyclobacillus</taxon>
    </lineage>
</organism>
<proteinExistence type="predicted"/>
<feature type="transmembrane region" description="Helical" evidence="9">
    <location>
        <begin position="295"/>
        <end position="322"/>
    </location>
</feature>
<keyword evidence="7" id="KW-0186">Copper</keyword>
<dbReference type="GO" id="GO:0006825">
    <property type="term" value="P:copper ion transport"/>
    <property type="evidence" value="ECO:0007669"/>
    <property type="project" value="InterPro"/>
</dbReference>
<gene>
    <name evidence="12" type="ORF">SAMN05421799_10135</name>
</gene>
<evidence type="ECO:0000313" key="12">
    <source>
        <dbReference type="EMBL" id="SIS49847.1"/>
    </source>
</evidence>
<evidence type="ECO:0000256" key="8">
    <source>
        <dbReference type="ARBA" id="ARBA00023136"/>
    </source>
</evidence>
<keyword evidence="4" id="KW-0479">Metal-binding</keyword>
<dbReference type="GO" id="GO:0005507">
    <property type="term" value="F:copper ion binding"/>
    <property type="evidence" value="ECO:0007669"/>
    <property type="project" value="InterPro"/>
</dbReference>
<dbReference type="InterPro" id="IPR007348">
    <property type="entry name" value="CopC_dom"/>
</dbReference>
<evidence type="ECO:0000256" key="9">
    <source>
        <dbReference type="SAM" id="Phobius"/>
    </source>
</evidence>
<dbReference type="Gene3D" id="2.60.40.1220">
    <property type="match status" value="1"/>
</dbReference>
<feature type="transmembrane region" description="Helical" evidence="9">
    <location>
        <begin position="411"/>
        <end position="429"/>
    </location>
</feature>
<dbReference type="GO" id="GO:0046688">
    <property type="term" value="P:response to copper ion"/>
    <property type="evidence" value="ECO:0007669"/>
    <property type="project" value="InterPro"/>
</dbReference>
<evidence type="ECO:0000256" key="6">
    <source>
        <dbReference type="ARBA" id="ARBA00022989"/>
    </source>
</evidence>
<dbReference type="InterPro" id="IPR008457">
    <property type="entry name" value="Cu-R_CopD_dom"/>
</dbReference>
<evidence type="ECO:0000256" key="7">
    <source>
        <dbReference type="ARBA" id="ARBA00023008"/>
    </source>
</evidence>
<feature type="domain" description="Copper resistance protein D" evidence="11">
    <location>
        <begin position="337"/>
        <end position="428"/>
    </location>
</feature>
<dbReference type="GO" id="GO:0042597">
    <property type="term" value="C:periplasmic space"/>
    <property type="evidence" value="ECO:0007669"/>
    <property type="project" value="InterPro"/>
</dbReference>
<evidence type="ECO:0000256" key="2">
    <source>
        <dbReference type="ARBA" id="ARBA00022475"/>
    </source>
</evidence>
<keyword evidence="13" id="KW-1185">Reference proteome</keyword>
<keyword evidence="2" id="KW-1003">Cell membrane</keyword>
<feature type="transmembrane region" description="Helical" evidence="9">
    <location>
        <begin position="342"/>
        <end position="360"/>
    </location>
</feature>
<evidence type="ECO:0000256" key="5">
    <source>
        <dbReference type="ARBA" id="ARBA00022729"/>
    </source>
</evidence>
<evidence type="ECO:0000256" key="4">
    <source>
        <dbReference type="ARBA" id="ARBA00022723"/>
    </source>
</evidence>
<evidence type="ECO:0000313" key="13">
    <source>
        <dbReference type="Proteomes" id="UP000186156"/>
    </source>
</evidence>
<dbReference type="PANTHER" id="PTHR34820:SF4">
    <property type="entry name" value="INNER MEMBRANE PROTEIN YEBZ"/>
    <property type="match status" value="1"/>
</dbReference>
<evidence type="ECO:0000259" key="10">
    <source>
        <dbReference type="Pfam" id="PF04234"/>
    </source>
</evidence>
<dbReference type="RefSeq" id="WP_076343901.1">
    <property type="nucleotide sequence ID" value="NZ_FTOO01000001.1"/>
</dbReference>
<keyword evidence="6 9" id="KW-1133">Transmembrane helix</keyword>
<dbReference type="STRING" id="252246.SAMN05421799_10135"/>
<sequence length="547" mass="57804">MSWRLCLARLARWPVALMALVGTVFFHAPCVAAHAYVVHASPAPGQSLPSSPGHVQLVFDEPVQLMPGGLTVTNVDNQRVDLGDGHQNPARADELDVSVPKALPKGLYTVHWQVISADGHLVSGTLPFGVGIDLRSLELGTTEQGYQPGFWMLADRVLIYAGLALALGGFVGLLVARRALPIPQNRVGRRLALVGHALLVVGILFDLPLETAITWGLHGLAAYEPRYLARTLNFTRFGYLWVVELMLAAVIPAILAALSPAKSKARTLAAIAPLFAMPAALAMQGHAVAEPHPALPVLAVALHALAASVWVGGIAQMVALVVQADRIPSPTDAELRAAIRSFGWTAFTCVLALAATGVYSALLHVPTEYALFHTGYGKGLLAKAGLFLVMLGLAAMHALTPRPRRSTYRTWMGLELAASAVIFAITAAISNLPTAEIAPGPFDGVKRAGPYEVELSITPNRAGANGFVVHVRHQGEPDTAIQQVELILSQPNTSANASPVVLAPKAPGTYSARSLALSGGGAWDAEVQVLTSDFEVLTFDFPIHTGV</sequence>
<dbReference type="InterPro" id="IPR032694">
    <property type="entry name" value="CopC/D"/>
</dbReference>
<dbReference type="SUPFAM" id="SSF81296">
    <property type="entry name" value="E set domains"/>
    <property type="match status" value="1"/>
</dbReference>